<dbReference type="Pfam" id="PF00069">
    <property type="entry name" value="Pkinase"/>
    <property type="match status" value="1"/>
</dbReference>
<dbReference type="InterPro" id="IPR000719">
    <property type="entry name" value="Prot_kinase_dom"/>
</dbReference>
<feature type="region of interest" description="Disordered" evidence="6">
    <location>
        <begin position="271"/>
        <end position="355"/>
    </location>
</feature>
<dbReference type="InterPro" id="IPR011009">
    <property type="entry name" value="Kinase-like_dom_sf"/>
</dbReference>
<feature type="compositionally biased region" description="Low complexity" evidence="6">
    <location>
        <begin position="281"/>
        <end position="306"/>
    </location>
</feature>
<evidence type="ECO:0000256" key="4">
    <source>
        <dbReference type="ARBA" id="ARBA00022777"/>
    </source>
</evidence>
<evidence type="ECO:0000256" key="2">
    <source>
        <dbReference type="ARBA" id="ARBA00022679"/>
    </source>
</evidence>
<protein>
    <recommendedName>
        <fullName evidence="1">non-specific serine/threonine protein kinase</fullName>
        <ecNumber evidence="1">2.7.11.1</ecNumber>
    </recommendedName>
</protein>
<dbReference type="EMBL" id="JBEZFP010000003">
    <property type="protein sequence ID" value="MEU8132268.1"/>
    <property type="molecule type" value="Genomic_DNA"/>
</dbReference>
<evidence type="ECO:0000256" key="6">
    <source>
        <dbReference type="SAM" id="MobiDB-lite"/>
    </source>
</evidence>
<keyword evidence="5" id="KW-0067">ATP-binding</keyword>
<keyword evidence="10" id="KW-1185">Reference proteome</keyword>
<feature type="compositionally biased region" description="Low complexity" evidence="6">
    <location>
        <begin position="315"/>
        <end position="337"/>
    </location>
</feature>
<keyword evidence="7" id="KW-1133">Transmembrane helix</keyword>
<gene>
    <name evidence="9" type="ORF">AB0C36_02040</name>
</gene>
<comment type="caution">
    <text evidence="9">The sequence shown here is derived from an EMBL/GenBank/DDBJ whole genome shotgun (WGS) entry which is preliminary data.</text>
</comment>
<sequence length="652" mass="65243">MEALKPGDPGVVGRYRLSARLAQGRLGAVFLGKAKDGGTVAVRLVRPDLASDPKFVARFHRTVAAVREVDGLHLAHVLDADAEAKWLVTEYAPGLPLDAALREHGALPEESVRSLGTALARALVAVHEAKVVHQGLGTGTVTLTQDGPQITDLGLPALLGADAVGVFPAPEQATGGSVSAATDVFALAGLLCQAAGVHPYGKGTSAELAQKVLRTNPDLAGLPEDLAEVLARCLARRPDARPTAAELVELLDGADASGIAWLPEALRDPVTTAAHKPPPKAASKAPAKAPAKAKAKSGVASPPAKAAEADEAHEAPAAGGAAASAGVPQQAAAPAAPTVQVRKREAGKPDAAASPEAVDAVEAAKATVEAPRRAAVAQAAAVSAASADDADTAEGSEAATVEVPKPAGGAAPTVLAARRPSTPAQPTDADTDQDGDTTVEVDRGAAAAGVAARAAAESAVETVLAGQPLDQPRLVKPRTSEPGTPDARPAAASAAPPAAPAVPTQRADAGPRWSPAEAPASAASAAAAPTELAPRPPVAAAFPQAAPVQAAQVPAVRAHAQAPAVQAPAAQAPAAAQPKRQASNAVWYAVIVLVGLTSVGLAVYRLLDSEWRDLQNPLMGLVLPGVSLVFGLAGIVVLALAVAQRRKTQQST</sequence>
<feature type="transmembrane region" description="Helical" evidence="7">
    <location>
        <begin position="585"/>
        <end position="607"/>
    </location>
</feature>
<feature type="region of interest" description="Disordered" evidence="6">
    <location>
        <begin position="386"/>
        <end position="437"/>
    </location>
</feature>
<keyword evidence="7" id="KW-0812">Transmembrane</keyword>
<organism evidence="9 10">
    <name type="scientific">Streptodolium elevatio</name>
    <dbReference type="NCBI Taxonomy" id="3157996"/>
    <lineage>
        <taxon>Bacteria</taxon>
        <taxon>Bacillati</taxon>
        <taxon>Actinomycetota</taxon>
        <taxon>Actinomycetes</taxon>
        <taxon>Kitasatosporales</taxon>
        <taxon>Streptomycetaceae</taxon>
        <taxon>Streptodolium</taxon>
    </lineage>
</organism>
<accession>A0ABV3D949</accession>
<keyword evidence="3" id="KW-0547">Nucleotide-binding</keyword>
<dbReference type="CDD" id="cd14014">
    <property type="entry name" value="STKc_PknB_like"/>
    <property type="match status" value="1"/>
</dbReference>
<feature type="domain" description="Protein kinase" evidence="8">
    <location>
        <begin position="15"/>
        <end position="262"/>
    </location>
</feature>
<keyword evidence="7" id="KW-0472">Membrane</keyword>
<dbReference type="Gene3D" id="1.10.510.10">
    <property type="entry name" value="Transferase(Phosphotransferase) domain 1"/>
    <property type="match status" value="1"/>
</dbReference>
<evidence type="ECO:0000256" key="5">
    <source>
        <dbReference type="ARBA" id="ARBA00022840"/>
    </source>
</evidence>
<evidence type="ECO:0000256" key="7">
    <source>
        <dbReference type="SAM" id="Phobius"/>
    </source>
</evidence>
<dbReference type="Gene3D" id="3.30.200.20">
    <property type="entry name" value="Phosphorylase Kinase, domain 1"/>
    <property type="match status" value="1"/>
</dbReference>
<dbReference type="PROSITE" id="PS50011">
    <property type="entry name" value="PROTEIN_KINASE_DOM"/>
    <property type="match status" value="1"/>
</dbReference>
<dbReference type="Proteomes" id="UP001551482">
    <property type="component" value="Unassembled WGS sequence"/>
</dbReference>
<evidence type="ECO:0000313" key="9">
    <source>
        <dbReference type="EMBL" id="MEU8132268.1"/>
    </source>
</evidence>
<feature type="compositionally biased region" description="Low complexity" evidence="6">
    <location>
        <begin position="514"/>
        <end position="530"/>
    </location>
</feature>
<evidence type="ECO:0000259" key="8">
    <source>
        <dbReference type="PROSITE" id="PS50011"/>
    </source>
</evidence>
<feature type="transmembrane region" description="Helical" evidence="7">
    <location>
        <begin position="619"/>
        <end position="643"/>
    </location>
</feature>
<dbReference type="RefSeq" id="WP_358347807.1">
    <property type="nucleotide sequence ID" value="NZ_JBEZFP010000003.1"/>
</dbReference>
<dbReference type="SUPFAM" id="SSF56112">
    <property type="entry name" value="Protein kinase-like (PK-like)"/>
    <property type="match status" value="1"/>
</dbReference>
<dbReference type="PANTHER" id="PTHR43671:SF13">
    <property type="entry name" value="SERINE_THREONINE-PROTEIN KINASE NEK2"/>
    <property type="match status" value="1"/>
</dbReference>
<dbReference type="EC" id="2.7.11.1" evidence="1"/>
<proteinExistence type="predicted"/>
<feature type="compositionally biased region" description="Low complexity" evidence="6">
    <location>
        <begin position="485"/>
        <end position="496"/>
    </location>
</feature>
<keyword evidence="4 9" id="KW-0418">Kinase</keyword>
<evidence type="ECO:0000256" key="3">
    <source>
        <dbReference type="ARBA" id="ARBA00022741"/>
    </source>
</evidence>
<evidence type="ECO:0000256" key="1">
    <source>
        <dbReference type="ARBA" id="ARBA00012513"/>
    </source>
</evidence>
<evidence type="ECO:0000313" key="10">
    <source>
        <dbReference type="Proteomes" id="UP001551482"/>
    </source>
</evidence>
<dbReference type="PANTHER" id="PTHR43671">
    <property type="entry name" value="SERINE/THREONINE-PROTEIN KINASE NEK"/>
    <property type="match status" value="1"/>
</dbReference>
<feature type="region of interest" description="Disordered" evidence="6">
    <location>
        <begin position="463"/>
        <end position="530"/>
    </location>
</feature>
<reference evidence="9 10" key="1">
    <citation type="submission" date="2024-06" db="EMBL/GenBank/DDBJ databases">
        <title>The Natural Products Discovery Center: Release of the First 8490 Sequenced Strains for Exploring Actinobacteria Biosynthetic Diversity.</title>
        <authorList>
            <person name="Kalkreuter E."/>
            <person name="Kautsar S.A."/>
            <person name="Yang D."/>
            <person name="Bader C.D."/>
            <person name="Teijaro C.N."/>
            <person name="Fluegel L."/>
            <person name="Davis C.M."/>
            <person name="Simpson J.R."/>
            <person name="Lauterbach L."/>
            <person name="Steele A.D."/>
            <person name="Gui C."/>
            <person name="Meng S."/>
            <person name="Li G."/>
            <person name="Viehrig K."/>
            <person name="Ye F."/>
            <person name="Su P."/>
            <person name="Kiefer A.F."/>
            <person name="Nichols A."/>
            <person name="Cepeda A.J."/>
            <person name="Yan W."/>
            <person name="Fan B."/>
            <person name="Jiang Y."/>
            <person name="Adhikari A."/>
            <person name="Zheng C.-J."/>
            <person name="Schuster L."/>
            <person name="Cowan T.M."/>
            <person name="Smanski M.J."/>
            <person name="Chevrette M.G."/>
            <person name="De Carvalho L.P.S."/>
            <person name="Shen B."/>
        </authorList>
    </citation>
    <scope>NUCLEOTIDE SEQUENCE [LARGE SCALE GENOMIC DNA]</scope>
    <source>
        <strain evidence="9 10">NPDC048946</strain>
    </source>
</reference>
<name>A0ABV3D949_9ACTN</name>
<dbReference type="GO" id="GO:0004674">
    <property type="term" value="F:protein serine/threonine kinase activity"/>
    <property type="evidence" value="ECO:0007669"/>
    <property type="project" value="UniProtKB-EC"/>
</dbReference>
<keyword evidence="2 9" id="KW-0808">Transferase</keyword>
<dbReference type="InterPro" id="IPR050660">
    <property type="entry name" value="NEK_Ser/Thr_kinase"/>
</dbReference>